<dbReference type="HOGENOM" id="CLU_086503_2_0_1"/>
<dbReference type="SUPFAM" id="SSF55729">
    <property type="entry name" value="Acyl-CoA N-acyltransferases (Nat)"/>
    <property type="match status" value="1"/>
</dbReference>
<feature type="domain" description="N-acetyltransferase" evidence="1">
    <location>
        <begin position="88"/>
        <end position="202"/>
    </location>
</feature>
<accession>F0X912</accession>
<dbReference type="GeneID" id="25976353"/>
<dbReference type="InParanoid" id="F0X912"/>
<dbReference type="eggNOG" id="ENOG502SYW6">
    <property type="taxonomic scope" value="Eukaryota"/>
</dbReference>
<proteinExistence type="predicted"/>
<dbReference type="PANTHER" id="PTHR43233">
    <property type="entry name" value="FAMILY N-ACETYLTRANSFERASE, PUTATIVE (AFU_ORTHOLOGUE AFUA_6G03350)-RELATED"/>
    <property type="match status" value="1"/>
</dbReference>
<dbReference type="GO" id="GO:0016747">
    <property type="term" value="F:acyltransferase activity, transferring groups other than amino-acyl groups"/>
    <property type="evidence" value="ECO:0007669"/>
    <property type="project" value="InterPro"/>
</dbReference>
<evidence type="ECO:0000313" key="2">
    <source>
        <dbReference type="EMBL" id="EFX05202.1"/>
    </source>
</evidence>
<evidence type="ECO:0000259" key="1">
    <source>
        <dbReference type="PROSITE" id="PS51186"/>
    </source>
</evidence>
<organism evidence="3">
    <name type="scientific">Grosmannia clavigera (strain kw1407 / UAMH 11150)</name>
    <name type="common">Blue stain fungus</name>
    <name type="synonym">Graphiocladiella clavigera</name>
    <dbReference type="NCBI Taxonomy" id="655863"/>
    <lineage>
        <taxon>Eukaryota</taxon>
        <taxon>Fungi</taxon>
        <taxon>Dikarya</taxon>
        <taxon>Ascomycota</taxon>
        <taxon>Pezizomycotina</taxon>
        <taxon>Sordariomycetes</taxon>
        <taxon>Sordariomycetidae</taxon>
        <taxon>Ophiostomatales</taxon>
        <taxon>Ophiostomataceae</taxon>
        <taxon>Leptographium</taxon>
    </lineage>
</organism>
<keyword evidence="3" id="KW-1185">Reference proteome</keyword>
<name>F0X912_GROCL</name>
<dbReference type="CDD" id="cd04301">
    <property type="entry name" value="NAT_SF"/>
    <property type="match status" value="1"/>
</dbReference>
<dbReference type="RefSeq" id="XP_014174684.1">
    <property type="nucleotide sequence ID" value="XM_014319209.1"/>
</dbReference>
<dbReference type="Gene3D" id="3.40.630.30">
    <property type="match status" value="1"/>
</dbReference>
<dbReference type="Pfam" id="PF13508">
    <property type="entry name" value="Acetyltransf_7"/>
    <property type="match status" value="1"/>
</dbReference>
<dbReference type="Proteomes" id="UP000007796">
    <property type="component" value="Unassembled WGS sequence"/>
</dbReference>
<dbReference type="AlphaFoldDB" id="F0X912"/>
<dbReference type="PROSITE" id="PS51186">
    <property type="entry name" value="GNAT"/>
    <property type="match status" value="1"/>
</dbReference>
<keyword evidence="2" id="KW-0808">Transferase</keyword>
<gene>
    <name evidence="2" type="ORF">CMQ_3271</name>
</gene>
<dbReference type="STRING" id="655863.F0X912"/>
<dbReference type="InterPro" id="IPR000182">
    <property type="entry name" value="GNAT_dom"/>
</dbReference>
<dbReference type="EMBL" id="GL629735">
    <property type="protein sequence ID" value="EFX05202.1"/>
    <property type="molecule type" value="Genomic_DNA"/>
</dbReference>
<dbReference type="PANTHER" id="PTHR43233:SF1">
    <property type="entry name" value="FAMILY N-ACETYLTRANSFERASE, PUTATIVE (AFU_ORTHOLOGUE AFUA_6G03350)-RELATED"/>
    <property type="match status" value="1"/>
</dbReference>
<dbReference type="InterPro" id="IPR053144">
    <property type="entry name" value="Acetyltransferase_Butenolide"/>
</dbReference>
<reference evidence="2 3" key="1">
    <citation type="journal article" date="2011" name="Proc. Natl. Acad. Sci. U.S.A.">
        <title>Genome and transcriptome analyses of the mountain pine beetle-fungal symbiont Grosmannia clavigera, a lodgepole pine pathogen.</title>
        <authorList>
            <person name="DiGuistini S."/>
            <person name="Wang Y."/>
            <person name="Liao N.Y."/>
            <person name="Taylor G."/>
            <person name="Tanguay P."/>
            <person name="Feau N."/>
            <person name="Henrissat B."/>
            <person name="Chan S.K."/>
            <person name="Hesse-Orce U."/>
            <person name="Alamouti S.M."/>
            <person name="Tsui C.K.M."/>
            <person name="Docking R.T."/>
            <person name="Levasseur A."/>
            <person name="Haridas S."/>
            <person name="Robertson G."/>
            <person name="Birol I."/>
            <person name="Holt R.A."/>
            <person name="Marra M.A."/>
            <person name="Hamelin R.C."/>
            <person name="Hirst M."/>
            <person name="Jones S.J.M."/>
            <person name="Bohlmann J."/>
            <person name="Breuil C."/>
        </authorList>
    </citation>
    <scope>NUCLEOTIDE SEQUENCE [LARGE SCALE GENOMIC DNA]</scope>
    <source>
        <strain evidence="3">kw1407 / UAMH 11150</strain>
    </source>
</reference>
<evidence type="ECO:0000313" key="3">
    <source>
        <dbReference type="Proteomes" id="UP000007796"/>
    </source>
</evidence>
<sequence>MTSFVASKPQSWRLTADSANAVQEHFLCSNDPSLIQLDALHEAMSSEVLWWATPLTPDALAAVVTTSVCLGVYHQTSTSEEAGLGPMIGFARLITDRATFAYLTDVYILPAYQRRGLGTWLMRCLRDMLMGDGEVAAKPGWKNLRSLWLVASTPAAARMYETTLKAHTVARYRAIPGKPDSGMIMLEMSGPGNAFERKKNGQRQHAVVEA</sequence>
<protein>
    <submittedName>
        <fullName evidence="2">Gcn5-related n-acetyltransferase</fullName>
    </submittedName>
</protein>
<dbReference type="InterPro" id="IPR016181">
    <property type="entry name" value="Acyl_CoA_acyltransferase"/>
</dbReference>
<dbReference type="OrthoDB" id="10039976at2759"/>